<dbReference type="OrthoDB" id="6507640at2759"/>
<name>A0A8X6Q5T7_NEPPI</name>
<dbReference type="GO" id="GO:0000428">
    <property type="term" value="C:DNA-directed RNA polymerase complex"/>
    <property type="evidence" value="ECO:0007669"/>
    <property type="project" value="UniProtKB-KW"/>
</dbReference>
<dbReference type="AlphaFoldDB" id="A0A8X6Q5T7"/>
<dbReference type="GO" id="GO:0005319">
    <property type="term" value="F:lipid transporter activity"/>
    <property type="evidence" value="ECO:0007669"/>
    <property type="project" value="TreeGrafter"/>
</dbReference>
<keyword evidence="2" id="KW-0240">DNA-directed RNA polymerase</keyword>
<dbReference type="PANTHER" id="PTHR23345:SF15">
    <property type="entry name" value="VITELLOGENIN 1-RELATED"/>
    <property type="match status" value="1"/>
</dbReference>
<proteinExistence type="predicted"/>
<gene>
    <name evidence="2" type="primary">rpoA_1</name>
    <name evidence="2" type="ORF">NPIL_92871</name>
</gene>
<dbReference type="Pfam" id="PF00094">
    <property type="entry name" value="VWD"/>
    <property type="match status" value="1"/>
</dbReference>
<accession>A0A8X6Q5T7</accession>
<reference evidence="2" key="1">
    <citation type="submission" date="2020-08" db="EMBL/GenBank/DDBJ databases">
        <title>Multicomponent nature underlies the extraordinary mechanical properties of spider dragline silk.</title>
        <authorList>
            <person name="Kono N."/>
            <person name="Nakamura H."/>
            <person name="Mori M."/>
            <person name="Yoshida Y."/>
            <person name="Ohtoshi R."/>
            <person name="Malay A.D."/>
            <person name="Moran D.A.P."/>
            <person name="Tomita M."/>
            <person name="Numata K."/>
            <person name="Arakawa K."/>
        </authorList>
    </citation>
    <scope>NUCLEOTIDE SEQUENCE</scope>
</reference>
<protein>
    <submittedName>
        <fullName evidence="2">DNA-directed RNA polymerase subunit alpha</fullName>
    </submittedName>
</protein>
<dbReference type="InterPro" id="IPR050733">
    <property type="entry name" value="Vitellogenin/Apolipophorin"/>
</dbReference>
<dbReference type="PANTHER" id="PTHR23345">
    <property type="entry name" value="VITELLOGENIN-RELATED"/>
    <property type="match status" value="1"/>
</dbReference>
<organism evidence="2 3">
    <name type="scientific">Nephila pilipes</name>
    <name type="common">Giant wood spider</name>
    <name type="synonym">Nephila maculata</name>
    <dbReference type="NCBI Taxonomy" id="299642"/>
    <lineage>
        <taxon>Eukaryota</taxon>
        <taxon>Metazoa</taxon>
        <taxon>Ecdysozoa</taxon>
        <taxon>Arthropoda</taxon>
        <taxon>Chelicerata</taxon>
        <taxon>Arachnida</taxon>
        <taxon>Araneae</taxon>
        <taxon>Araneomorphae</taxon>
        <taxon>Entelegynae</taxon>
        <taxon>Araneoidea</taxon>
        <taxon>Nephilidae</taxon>
        <taxon>Nephila</taxon>
    </lineage>
</organism>
<dbReference type="InterPro" id="IPR001846">
    <property type="entry name" value="VWF_type-D"/>
</dbReference>
<dbReference type="EMBL" id="BMAW01076466">
    <property type="protein sequence ID" value="GFU01626.1"/>
    <property type="molecule type" value="Genomic_DNA"/>
</dbReference>
<feature type="non-terminal residue" evidence="2">
    <location>
        <position position="175"/>
    </location>
</feature>
<dbReference type="Proteomes" id="UP000887013">
    <property type="component" value="Unassembled WGS sequence"/>
</dbReference>
<feature type="domain" description="VWFD" evidence="1">
    <location>
        <begin position="1"/>
        <end position="131"/>
    </location>
</feature>
<comment type="caution">
    <text evidence="2">The sequence shown here is derived from an EMBL/GenBank/DDBJ whole genome shotgun (WGS) entry which is preliminary data.</text>
</comment>
<evidence type="ECO:0000259" key="1">
    <source>
        <dbReference type="PROSITE" id="PS51233"/>
    </source>
</evidence>
<keyword evidence="2" id="KW-0804">Transcription</keyword>
<evidence type="ECO:0000313" key="3">
    <source>
        <dbReference type="Proteomes" id="UP000887013"/>
    </source>
</evidence>
<sequence length="175" mass="19415">EIQLYVGDDVIILTPQNKSSYLVKYNNKSFQLFPLKSVSLNEQQLIFAYLIDEASNIIQVDARRAGVKITYNGKNVQVEVSLKYKGELCGLCGDFNGEKLREYRGVSGCLYSDSGDFAKSCTIGNCTKLSPDNPHICKGNAMYSDIDETATMEEQLDDTEELPPSFATNMGIQKA</sequence>
<evidence type="ECO:0000313" key="2">
    <source>
        <dbReference type="EMBL" id="GFU01626.1"/>
    </source>
</evidence>
<keyword evidence="3" id="KW-1185">Reference proteome</keyword>
<dbReference type="PROSITE" id="PS51233">
    <property type="entry name" value="VWFD"/>
    <property type="match status" value="1"/>
</dbReference>